<reference evidence="1 2" key="1">
    <citation type="submission" date="2015-04" db="EMBL/GenBank/DDBJ databases">
        <authorList>
            <person name="Syromyatnikov M.Y."/>
            <person name="Popov V.N."/>
        </authorList>
    </citation>
    <scope>NUCLEOTIDE SEQUENCE [LARGE SCALE GENOMIC DNA]</scope>
</reference>
<dbReference type="Proteomes" id="UP000183832">
    <property type="component" value="Unassembled WGS sequence"/>
</dbReference>
<evidence type="ECO:0000313" key="2">
    <source>
        <dbReference type="Proteomes" id="UP000183832"/>
    </source>
</evidence>
<name>A0A1J1HTS0_9DIPT</name>
<proteinExistence type="predicted"/>
<protein>
    <submittedName>
        <fullName evidence="1">CLUMA_CG003601, isoform A</fullName>
    </submittedName>
</protein>
<dbReference type="EMBL" id="CVRI01000014">
    <property type="protein sequence ID" value="CRK89878.1"/>
    <property type="molecule type" value="Genomic_DNA"/>
</dbReference>
<dbReference type="AlphaFoldDB" id="A0A1J1HTS0"/>
<gene>
    <name evidence="1" type="ORF">CLUMA_CG003601</name>
</gene>
<sequence>MKSNSSITSMKDFNLKFGTAIYFYRYCGEFGQTRDTSHIIVQTNENEIRHRNSTEIKVST</sequence>
<evidence type="ECO:0000313" key="1">
    <source>
        <dbReference type="EMBL" id="CRK89878.1"/>
    </source>
</evidence>
<keyword evidence="2" id="KW-1185">Reference proteome</keyword>
<accession>A0A1J1HTS0</accession>
<organism evidence="1 2">
    <name type="scientific">Clunio marinus</name>
    <dbReference type="NCBI Taxonomy" id="568069"/>
    <lineage>
        <taxon>Eukaryota</taxon>
        <taxon>Metazoa</taxon>
        <taxon>Ecdysozoa</taxon>
        <taxon>Arthropoda</taxon>
        <taxon>Hexapoda</taxon>
        <taxon>Insecta</taxon>
        <taxon>Pterygota</taxon>
        <taxon>Neoptera</taxon>
        <taxon>Endopterygota</taxon>
        <taxon>Diptera</taxon>
        <taxon>Nematocera</taxon>
        <taxon>Chironomoidea</taxon>
        <taxon>Chironomidae</taxon>
        <taxon>Clunio</taxon>
    </lineage>
</organism>